<comment type="caution">
    <text evidence="2">The sequence shown here is derived from an EMBL/GenBank/DDBJ whole genome shotgun (WGS) entry which is preliminary data.</text>
</comment>
<evidence type="ECO:0000256" key="1">
    <source>
        <dbReference type="SAM" id="MobiDB-lite"/>
    </source>
</evidence>
<organism evidence="2 3">
    <name type="scientific">Botrytis porri</name>
    <dbReference type="NCBI Taxonomy" id="87229"/>
    <lineage>
        <taxon>Eukaryota</taxon>
        <taxon>Fungi</taxon>
        <taxon>Dikarya</taxon>
        <taxon>Ascomycota</taxon>
        <taxon>Pezizomycotina</taxon>
        <taxon>Leotiomycetes</taxon>
        <taxon>Helotiales</taxon>
        <taxon>Sclerotiniaceae</taxon>
        <taxon>Botrytis</taxon>
    </lineage>
</organism>
<gene>
    <name evidence="2" type="ORF">BPOR_0047g00060</name>
</gene>
<keyword evidence="3" id="KW-1185">Reference proteome</keyword>
<dbReference type="AlphaFoldDB" id="A0A4Z1L2T2"/>
<dbReference type="EMBL" id="PQXO01000047">
    <property type="protein sequence ID" value="TGO90883.1"/>
    <property type="molecule type" value="Genomic_DNA"/>
</dbReference>
<feature type="region of interest" description="Disordered" evidence="1">
    <location>
        <begin position="204"/>
        <end position="224"/>
    </location>
</feature>
<proteinExistence type="predicted"/>
<evidence type="ECO:0000313" key="2">
    <source>
        <dbReference type="EMBL" id="TGO90883.1"/>
    </source>
</evidence>
<protein>
    <submittedName>
        <fullName evidence="2">Uncharacterized protein</fullName>
    </submittedName>
</protein>
<sequence length="678" mass="76870">MDEVVFQKLCTPTIHYRSLREQEMAMTSSTQQSIPGTLSKTCPTYVHLIVQLEDHWAAVQISLCPFVIQDISGQTFYRCHYRYTLCCSSIDEEDGSLHSFVEKTVQTIYDVYYQPLWWNFSDQQSSDRSSWTKETQRPGNHDANFSCAKVTELQLLNYINSATKAINDNIVSIHISATEITATPAPKRPREHYIDDSITEENVYKRGKHRRRGTTRSSGQEIADVESSNDVRVCGRGSVASEEMLCQKISKNIVKKIRHGLKSQKGDRGVNTRFIEDFSIEQYKDPFEYFESQLWLQSSKFIDTANKTAWKYRFLACCIHLCRAGQVVSSERKVPFVGTNLLTVHRWRCAANIINMIVNGLTEAWGEKADLVYEALAGTDLSDLFTEKNCILTECSKLSERKRHEVVGIVVKILSQEEVPATDFQCPRFHPAFCISTVLNKEYTALNYIFYVEVCHALDLGYYARRGLLITKENLFRLPWEPMNQIAITSTIPDSILQEIRPNNSDRSDADSQQAISTHDPINIRSTSHSPLLSVCTHEDAGQQEYSSRYPNFPHEQQIVPHEGSLILARNELHPAPQLSPGGRGQVQSILPESSEAEQLNPYNTMISQDSAFDDQPAIQQNHPKESEQLKNGIVNSALDGCQREFSIPLLSTEQQASQLSAEPGTKLLCFKETQSDI</sequence>
<name>A0A4Z1L2T2_9HELO</name>
<accession>A0A4Z1L2T2</accession>
<dbReference type="Proteomes" id="UP000297280">
    <property type="component" value="Unassembled WGS sequence"/>
</dbReference>
<reference evidence="2 3" key="1">
    <citation type="submission" date="2017-12" db="EMBL/GenBank/DDBJ databases">
        <title>Comparative genomics of Botrytis spp.</title>
        <authorList>
            <person name="Valero-Jimenez C.A."/>
            <person name="Tapia P."/>
            <person name="Veloso J."/>
            <person name="Silva-Moreno E."/>
            <person name="Staats M."/>
            <person name="Valdes J.H."/>
            <person name="Van Kan J.A.L."/>
        </authorList>
    </citation>
    <scope>NUCLEOTIDE SEQUENCE [LARGE SCALE GENOMIC DNA]</scope>
    <source>
        <strain evidence="2 3">MUCL3349</strain>
    </source>
</reference>
<evidence type="ECO:0000313" key="3">
    <source>
        <dbReference type="Proteomes" id="UP000297280"/>
    </source>
</evidence>
<feature type="region of interest" description="Disordered" evidence="1">
    <location>
        <begin position="501"/>
        <end position="523"/>
    </location>
</feature>
<feature type="compositionally biased region" description="Basic residues" evidence="1">
    <location>
        <begin position="205"/>
        <end position="214"/>
    </location>
</feature>